<comment type="caution">
    <text evidence="1">The sequence shown here is derived from an EMBL/GenBank/DDBJ whole genome shotgun (WGS) entry which is preliminary data.</text>
</comment>
<sequence>MTQFVFLTETLTPEPRPYPYEILGLQPGDPLDDVLAVYAERSDAAPTSESEVLRVQSPDGAVFEFTYQLFTRIGDVGINGRLPDTLDLGAQLRIPLMPGRSFGRIGLARRSVIIYRRRDRQTPADRLDAPMYPSKLSRAELARAAEAGYQAIAGGPDALTASFGRIKAASSSPTPGFQADFGALARRIERMDHGSPRFASFIDQLREFAFQNYPYGKGDVLFGRTCPERRVHNLASAASAHG</sequence>
<proteinExistence type="predicted"/>
<organism evidence="1 2">
    <name type="scientific">Celeribacter baekdonensis B30</name>
    <dbReference type="NCBI Taxonomy" id="1208323"/>
    <lineage>
        <taxon>Bacteria</taxon>
        <taxon>Pseudomonadati</taxon>
        <taxon>Pseudomonadota</taxon>
        <taxon>Alphaproteobacteria</taxon>
        <taxon>Rhodobacterales</taxon>
        <taxon>Roseobacteraceae</taxon>
        <taxon>Celeribacter</taxon>
    </lineage>
</organism>
<evidence type="ECO:0000313" key="1">
    <source>
        <dbReference type="EMBL" id="EKE74625.1"/>
    </source>
</evidence>
<dbReference type="Proteomes" id="UP000006762">
    <property type="component" value="Unassembled WGS sequence"/>
</dbReference>
<protein>
    <submittedName>
        <fullName evidence="1">Uncharacterized protein</fullName>
    </submittedName>
</protein>
<reference evidence="1 2" key="1">
    <citation type="submission" date="2012-09" db="EMBL/GenBank/DDBJ databases">
        <title>Celeribacter baekdonensis B30 Genome Sequencing.</title>
        <authorList>
            <person name="Wang W."/>
        </authorList>
    </citation>
    <scope>NUCLEOTIDE SEQUENCE [LARGE SCALE GENOMIC DNA]</scope>
    <source>
        <strain evidence="1 2">B30</strain>
    </source>
</reference>
<dbReference type="AlphaFoldDB" id="K2KBA1"/>
<accession>K2KBA1</accession>
<evidence type="ECO:0000313" key="2">
    <source>
        <dbReference type="Proteomes" id="UP000006762"/>
    </source>
</evidence>
<dbReference type="EMBL" id="AMRK01000001">
    <property type="protein sequence ID" value="EKE74625.1"/>
    <property type="molecule type" value="Genomic_DNA"/>
</dbReference>
<name>K2KBA1_9RHOB</name>
<gene>
    <name evidence="1" type="ORF">B30_02835</name>
</gene>
<keyword evidence="2" id="KW-1185">Reference proteome</keyword>